<dbReference type="AlphaFoldDB" id="A0A0W0UTZ4"/>
<dbReference type="NCBIfam" id="TIGR00236">
    <property type="entry name" value="wecB"/>
    <property type="match status" value="1"/>
</dbReference>
<evidence type="ECO:0000256" key="3">
    <source>
        <dbReference type="ARBA" id="ARBA00038209"/>
    </source>
</evidence>
<dbReference type="InterPro" id="IPR029767">
    <property type="entry name" value="WecB-like"/>
</dbReference>
<keyword evidence="1 5" id="KW-0413">Isomerase</keyword>
<comment type="catalytic activity">
    <reaction evidence="2">
        <text>UDP-N-acetyl-alpha-D-glucosamine = UDP-N-acetyl-alpha-D-mannosamine</text>
        <dbReference type="Rhea" id="RHEA:17213"/>
        <dbReference type="ChEBI" id="CHEBI:57705"/>
        <dbReference type="ChEBI" id="CHEBI:68623"/>
        <dbReference type="EC" id="5.1.3.14"/>
    </reaction>
</comment>
<dbReference type="RefSeq" id="WP_058448589.1">
    <property type="nucleotide sequence ID" value="NZ_CAAAJF010000004.1"/>
</dbReference>
<dbReference type="Gene3D" id="3.40.50.2000">
    <property type="entry name" value="Glycogen Phosphorylase B"/>
    <property type="match status" value="2"/>
</dbReference>
<keyword evidence="6" id="KW-0812">Transmembrane</keyword>
<dbReference type="EMBL" id="LNYG01000008">
    <property type="protein sequence ID" value="KTD11342.1"/>
    <property type="molecule type" value="Genomic_DNA"/>
</dbReference>
<evidence type="ECO:0000313" key="8">
    <source>
        <dbReference type="EMBL" id="KTD11342.1"/>
    </source>
</evidence>
<dbReference type="Proteomes" id="UP000093336">
    <property type="component" value="Unassembled WGS sequence"/>
</dbReference>
<keyword evidence="6" id="KW-0472">Membrane</keyword>
<protein>
    <recommendedName>
        <fullName evidence="4">UDP-N-acetylglucosamine 2-epimerase (non-hydrolyzing)</fullName>
        <ecNumber evidence="4">5.1.3.14</ecNumber>
    </recommendedName>
</protein>
<organism evidence="8 10">
    <name type="scientific">Legionella jamestowniensis</name>
    <dbReference type="NCBI Taxonomy" id="455"/>
    <lineage>
        <taxon>Bacteria</taxon>
        <taxon>Pseudomonadati</taxon>
        <taxon>Pseudomonadota</taxon>
        <taxon>Gammaproteobacteria</taxon>
        <taxon>Legionellales</taxon>
        <taxon>Legionellaceae</taxon>
        <taxon>Legionella</taxon>
    </lineage>
</organism>
<evidence type="ECO:0000256" key="6">
    <source>
        <dbReference type="SAM" id="Phobius"/>
    </source>
</evidence>
<sequence>MTPSKTYSIGCIVGSRTEIIKMAPVIFELNTKPWATTSLISIVGTEESAESLNEALSVFDLHLDYQINTVTQQQRIYDFAARVFLKSNSFFKRQYFDALLTVGGTTSVFIASLVGFYHHIPLGHMEAGLRSNAFEPFLQEKHHVLTRALSDWHFAPSLLEKEYLIKEQIDTDKIFITGSTVADAVHWILKNRPETNEFRHLYNFIIISTQQKGKNLRNICTAVRELAARFDDINFIFSLTEASESEHYFKNIFSNQSQVYLLPPVKYDEFVHLMQRAILLLTDSITMQEEAPVLHKPVLILGNEKPQLIKEGIGRLVGTSTNNIIQVTSKLLTDGKLYLKMTRSYCPEAEECAAKRIVEILKEKLVIG</sequence>
<evidence type="ECO:0000259" key="7">
    <source>
        <dbReference type="Pfam" id="PF02350"/>
    </source>
</evidence>
<dbReference type="GO" id="GO:0008761">
    <property type="term" value="F:UDP-N-acetylglucosamine 2-epimerase activity"/>
    <property type="evidence" value="ECO:0007669"/>
    <property type="project" value="UniProtKB-EC"/>
</dbReference>
<evidence type="ECO:0000256" key="2">
    <source>
        <dbReference type="ARBA" id="ARBA00036080"/>
    </source>
</evidence>
<comment type="similarity">
    <text evidence="3 5">Belongs to the UDP-N-acetylglucosamine 2-epimerase family.</text>
</comment>
<evidence type="ECO:0000313" key="11">
    <source>
        <dbReference type="Proteomes" id="UP000093336"/>
    </source>
</evidence>
<dbReference type="EC" id="5.1.3.14" evidence="4"/>
<dbReference type="PANTHER" id="PTHR43174:SF2">
    <property type="entry name" value="UDP-N-ACETYLGLUCOSAMINE 2-EPIMERASE"/>
    <property type="match status" value="1"/>
</dbReference>
<evidence type="ECO:0000256" key="1">
    <source>
        <dbReference type="ARBA" id="ARBA00023235"/>
    </source>
</evidence>
<reference evidence="9 11" key="2">
    <citation type="submission" date="2016-05" db="EMBL/GenBank/DDBJ databases">
        <authorList>
            <person name="Prochazka B."/>
            <person name="Indra A."/>
            <person name="Hasenberger P."/>
            <person name="Blaschitz M."/>
            <person name="Wagner L."/>
            <person name="Wewalka G."/>
            <person name="Sorschag S."/>
            <person name="Schmid D."/>
            <person name="Ruppitsch W."/>
        </authorList>
    </citation>
    <scope>NUCLEOTIDE SEQUENCE [LARGE SCALE GENOMIC DNA]</scope>
    <source>
        <strain evidence="9 11">974010_12</strain>
    </source>
</reference>
<keyword evidence="6" id="KW-1133">Transmembrane helix</keyword>
<feature type="transmembrane region" description="Helical" evidence="6">
    <location>
        <begin position="95"/>
        <end position="117"/>
    </location>
</feature>
<dbReference type="PATRIC" id="fig|455.5.peg.569"/>
<dbReference type="STRING" id="455.Ljam_0536"/>
<gene>
    <name evidence="8" type="primary">wecB_1</name>
    <name evidence="9" type="ORF">A8135_10885</name>
    <name evidence="8" type="ORF">Ljam_0536</name>
</gene>
<evidence type="ECO:0000313" key="9">
    <source>
        <dbReference type="EMBL" id="OCH98799.1"/>
    </source>
</evidence>
<dbReference type="PANTHER" id="PTHR43174">
    <property type="entry name" value="UDP-N-ACETYLGLUCOSAMINE 2-EPIMERASE"/>
    <property type="match status" value="1"/>
</dbReference>
<evidence type="ECO:0000256" key="5">
    <source>
        <dbReference type="RuleBase" id="RU003513"/>
    </source>
</evidence>
<comment type="caution">
    <text evidence="8">The sequence shown here is derived from an EMBL/GenBank/DDBJ whole genome shotgun (WGS) entry which is preliminary data.</text>
</comment>
<evidence type="ECO:0000256" key="4">
    <source>
        <dbReference type="ARBA" id="ARBA00038858"/>
    </source>
</evidence>
<accession>A0A0W0UTZ4</accession>
<reference evidence="8 10" key="1">
    <citation type="submission" date="2015-11" db="EMBL/GenBank/DDBJ databases">
        <title>Genomic analysis of 38 Legionella species identifies large and diverse effector repertoires.</title>
        <authorList>
            <person name="Burstein D."/>
            <person name="Amaro F."/>
            <person name="Zusman T."/>
            <person name="Lifshitz Z."/>
            <person name="Cohen O."/>
            <person name="Gilbert J.A."/>
            <person name="Pupko T."/>
            <person name="Shuman H.A."/>
            <person name="Segal G."/>
        </authorList>
    </citation>
    <scope>NUCLEOTIDE SEQUENCE [LARGE SCALE GENOMIC DNA]</scope>
    <source>
        <strain evidence="8 10">JA-26-G1-E2</strain>
    </source>
</reference>
<dbReference type="InterPro" id="IPR003331">
    <property type="entry name" value="UDP_GlcNAc_Epimerase_2_dom"/>
</dbReference>
<name>A0A0W0UTZ4_9GAMM</name>
<dbReference type="Proteomes" id="UP000054715">
    <property type="component" value="Unassembled WGS sequence"/>
</dbReference>
<dbReference type="SUPFAM" id="SSF53756">
    <property type="entry name" value="UDP-Glycosyltransferase/glycogen phosphorylase"/>
    <property type="match status" value="1"/>
</dbReference>
<dbReference type="EMBL" id="LYOZ01000006">
    <property type="protein sequence ID" value="OCH98799.1"/>
    <property type="molecule type" value="Genomic_DNA"/>
</dbReference>
<proteinExistence type="inferred from homology"/>
<evidence type="ECO:0000313" key="10">
    <source>
        <dbReference type="Proteomes" id="UP000054715"/>
    </source>
</evidence>
<feature type="domain" description="UDP-N-acetylglucosamine 2-epimerase" evidence="7">
    <location>
        <begin position="42"/>
        <end position="362"/>
    </location>
</feature>
<dbReference type="OrthoDB" id="9803238at2"/>
<keyword evidence="11" id="KW-1185">Reference proteome</keyword>
<dbReference type="Pfam" id="PF02350">
    <property type="entry name" value="Epimerase_2"/>
    <property type="match status" value="1"/>
</dbReference>